<comment type="caution">
    <text evidence="2">The sequence shown here is derived from an EMBL/GenBank/DDBJ whole genome shotgun (WGS) entry which is preliminary data.</text>
</comment>
<comment type="similarity">
    <text evidence="1">Belongs to the UPF0342 family.</text>
</comment>
<evidence type="ECO:0000313" key="3">
    <source>
        <dbReference type="Proteomes" id="UP001243286"/>
    </source>
</evidence>
<dbReference type="SUPFAM" id="SSF158622">
    <property type="entry name" value="YheA/YmcA-like"/>
    <property type="match status" value="1"/>
</dbReference>
<name>A0ABT6R473_9BACL</name>
<reference evidence="2 3" key="1">
    <citation type="submission" date="2023-04" db="EMBL/GenBank/DDBJ databases">
        <title>Antarctic isolates genomes.</title>
        <authorList>
            <person name="Dimov S.G."/>
        </authorList>
    </citation>
    <scope>NUCLEOTIDE SEQUENCE [LARGE SCALE GENOMIC DNA]</scope>
    <source>
        <strain evidence="2 3">AL19</strain>
    </source>
</reference>
<gene>
    <name evidence="2" type="ORF">QK289_11305</name>
</gene>
<evidence type="ECO:0000313" key="2">
    <source>
        <dbReference type="EMBL" id="MDI3235593.1"/>
    </source>
</evidence>
<dbReference type="RefSeq" id="WP_012369586.1">
    <property type="nucleotide sequence ID" value="NZ_JANJYY010000045.1"/>
</dbReference>
<keyword evidence="3" id="KW-1185">Reference proteome</keyword>
<dbReference type="Pfam" id="PF06133">
    <property type="entry name" value="Com_YlbF"/>
    <property type="match status" value="1"/>
</dbReference>
<dbReference type="Gene3D" id="1.20.1500.10">
    <property type="entry name" value="YheA/YmcA-like"/>
    <property type="match status" value="1"/>
</dbReference>
<dbReference type="InterPro" id="IPR010368">
    <property type="entry name" value="Com_YlbF"/>
</dbReference>
<sequence length="125" mass="14577">MSETNLYDHAYTLERALRETSEYTTLKDLYAQVNADPMSNELFASFRNVQLELQQKQMQGEEITPEDMASAQAKMLEVQNNPLIGQLMQEEQRMHTMLTEVTQIIMKPLEELYAPMMEQNQDDVQ</sequence>
<evidence type="ECO:0000256" key="1">
    <source>
        <dbReference type="HAMAP-Rule" id="MF_01526"/>
    </source>
</evidence>
<dbReference type="EMBL" id="JASBQV010000018">
    <property type="protein sequence ID" value="MDI3235593.1"/>
    <property type="molecule type" value="Genomic_DNA"/>
</dbReference>
<dbReference type="InterPro" id="IPR023378">
    <property type="entry name" value="YheA/YmcA-like_dom_sf"/>
</dbReference>
<dbReference type="Proteomes" id="UP001243286">
    <property type="component" value="Unassembled WGS sequence"/>
</dbReference>
<protein>
    <recommendedName>
        <fullName evidence="1">UPF0342 protein QK289_11305</fullName>
    </recommendedName>
</protein>
<proteinExistence type="inferred from homology"/>
<accession>A0ABT6R473</accession>
<organism evidence="2 3">
    <name type="scientific">Exiguobacterium antarcticum</name>
    <dbReference type="NCBI Taxonomy" id="132920"/>
    <lineage>
        <taxon>Bacteria</taxon>
        <taxon>Bacillati</taxon>
        <taxon>Bacillota</taxon>
        <taxon>Bacilli</taxon>
        <taxon>Bacillales</taxon>
        <taxon>Bacillales Family XII. Incertae Sedis</taxon>
        <taxon>Exiguobacterium</taxon>
    </lineage>
</organism>
<dbReference type="HAMAP" id="MF_01526">
    <property type="entry name" value="UPF0342"/>
    <property type="match status" value="1"/>
</dbReference>